<dbReference type="RefSeq" id="WP_095308410.1">
    <property type="nucleotide sequence ID" value="NZ_BORC01000002.1"/>
</dbReference>
<sequence>MYNILLVDDEIIAIEALKVIFAQIENTRVIGAANSAESAKELFENSQLHMTFLDIKIPGADIIYLIKYMKRRNPKNRIILLTDYGSYDFVFKALEMGADSYLLKPYRQTDILRLVNMYLSQEHAQSINLEQTMERLLGYVSNEDYNNSIKMAEILTEQLFSEYDKEHDKIHLTTQSLIKMLDLICRQKGIFLSHKLEWTAYHEVDTRDFHKKLKILIDSIFDTIRDSKSDQEIKVIQAVLKYIEKNYQKGVTLEAAAEHVHLSPYYLSKLFKKELKINFVNYVTKRKMEKAKELLESTDLPVINIAMELNFQEPNYFSKVFKKVVGLTPSEYRKRAAEISSQSDMLKRHTSILNGKWFI</sequence>
<comment type="caution">
    <text evidence="7">The sequence shown here is derived from an EMBL/GenBank/DDBJ whole genome shotgun (WGS) entry which is preliminary data.</text>
</comment>
<dbReference type="PROSITE" id="PS50110">
    <property type="entry name" value="RESPONSE_REGULATORY"/>
    <property type="match status" value="1"/>
</dbReference>
<dbReference type="Pfam" id="PF12833">
    <property type="entry name" value="HTH_18"/>
    <property type="match status" value="1"/>
</dbReference>
<evidence type="ECO:0000256" key="3">
    <source>
        <dbReference type="ARBA" id="ARBA00023163"/>
    </source>
</evidence>
<gene>
    <name evidence="7" type="ORF">J27TS8_16680</name>
</gene>
<keyword evidence="8" id="KW-1185">Reference proteome</keyword>
<dbReference type="GO" id="GO:0003700">
    <property type="term" value="F:DNA-binding transcription factor activity"/>
    <property type="evidence" value="ECO:0007669"/>
    <property type="project" value="InterPro"/>
</dbReference>
<dbReference type="InterPro" id="IPR011006">
    <property type="entry name" value="CheY-like_superfamily"/>
</dbReference>
<dbReference type="Proteomes" id="UP000682111">
    <property type="component" value="Unassembled WGS sequence"/>
</dbReference>
<dbReference type="SMART" id="SM00448">
    <property type="entry name" value="REC"/>
    <property type="match status" value="1"/>
</dbReference>
<evidence type="ECO:0000256" key="1">
    <source>
        <dbReference type="ARBA" id="ARBA00023015"/>
    </source>
</evidence>
<keyword evidence="3" id="KW-0804">Transcription</keyword>
<dbReference type="SMART" id="SM00342">
    <property type="entry name" value="HTH_ARAC"/>
    <property type="match status" value="1"/>
</dbReference>
<evidence type="ECO:0000313" key="7">
    <source>
        <dbReference type="EMBL" id="GIN61675.1"/>
    </source>
</evidence>
<dbReference type="SUPFAM" id="SSF52172">
    <property type="entry name" value="CheY-like"/>
    <property type="match status" value="1"/>
</dbReference>
<feature type="modified residue" description="4-aspartylphosphate" evidence="4">
    <location>
        <position position="54"/>
    </location>
</feature>
<dbReference type="PRINTS" id="PR00032">
    <property type="entry name" value="HTHARAC"/>
</dbReference>
<keyword evidence="1" id="KW-0805">Transcription regulation</keyword>
<proteinExistence type="predicted"/>
<dbReference type="InterPro" id="IPR001789">
    <property type="entry name" value="Sig_transdc_resp-reg_receiver"/>
</dbReference>
<keyword evidence="4" id="KW-0597">Phosphoprotein</keyword>
<dbReference type="PROSITE" id="PS00041">
    <property type="entry name" value="HTH_ARAC_FAMILY_1"/>
    <property type="match status" value="1"/>
</dbReference>
<dbReference type="Gene3D" id="3.40.50.2300">
    <property type="match status" value="1"/>
</dbReference>
<dbReference type="InterPro" id="IPR020449">
    <property type="entry name" value="Tscrpt_reg_AraC-type_HTH"/>
</dbReference>
<dbReference type="SUPFAM" id="SSF46689">
    <property type="entry name" value="Homeodomain-like"/>
    <property type="match status" value="2"/>
</dbReference>
<dbReference type="PANTHER" id="PTHR43280">
    <property type="entry name" value="ARAC-FAMILY TRANSCRIPTIONAL REGULATOR"/>
    <property type="match status" value="1"/>
</dbReference>
<dbReference type="GO" id="GO:0043565">
    <property type="term" value="F:sequence-specific DNA binding"/>
    <property type="evidence" value="ECO:0007669"/>
    <property type="project" value="InterPro"/>
</dbReference>
<evidence type="ECO:0000259" key="6">
    <source>
        <dbReference type="PROSITE" id="PS50110"/>
    </source>
</evidence>
<dbReference type="InterPro" id="IPR009057">
    <property type="entry name" value="Homeodomain-like_sf"/>
</dbReference>
<name>A0A919WGU9_9BACI</name>
<evidence type="ECO:0000256" key="2">
    <source>
        <dbReference type="ARBA" id="ARBA00023125"/>
    </source>
</evidence>
<feature type="domain" description="Response regulatory" evidence="6">
    <location>
        <begin position="3"/>
        <end position="119"/>
    </location>
</feature>
<organism evidence="7 8">
    <name type="scientific">Robertmurraya siralis</name>
    <dbReference type="NCBI Taxonomy" id="77777"/>
    <lineage>
        <taxon>Bacteria</taxon>
        <taxon>Bacillati</taxon>
        <taxon>Bacillota</taxon>
        <taxon>Bacilli</taxon>
        <taxon>Bacillales</taxon>
        <taxon>Bacillaceae</taxon>
        <taxon>Robertmurraya</taxon>
    </lineage>
</organism>
<keyword evidence="2" id="KW-0238">DNA-binding</keyword>
<dbReference type="PROSITE" id="PS01124">
    <property type="entry name" value="HTH_ARAC_FAMILY_2"/>
    <property type="match status" value="1"/>
</dbReference>
<dbReference type="InterPro" id="IPR018060">
    <property type="entry name" value="HTH_AraC"/>
</dbReference>
<dbReference type="EMBL" id="BORC01000002">
    <property type="protein sequence ID" value="GIN61675.1"/>
    <property type="molecule type" value="Genomic_DNA"/>
</dbReference>
<dbReference type="AlphaFoldDB" id="A0A919WGU9"/>
<dbReference type="Pfam" id="PF00072">
    <property type="entry name" value="Response_reg"/>
    <property type="match status" value="1"/>
</dbReference>
<dbReference type="GO" id="GO:0000160">
    <property type="term" value="P:phosphorelay signal transduction system"/>
    <property type="evidence" value="ECO:0007669"/>
    <property type="project" value="InterPro"/>
</dbReference>
<dbReference type="Gene3D" id="1.10.10.60">
    <property type="entry name" value="Homeodomain-like"/>
    <property type="match status" value="2"/>
</dbReference>
<dbReference type="OrthoDB" id="9794370at2"/>
<evidence type="ECO:0000259" key="5">
    <source>
        <dbReference type="PROSITE" id="PS01124"/>
    </source>
</evidence>
<dbReference type="InterPro" id="IPR018062">
    <property type="entry name" value="HTH_AraC-typ_CS"/>
</dbReference>
<evidence type="ECO:0000256" key="4">
    <source>
        <dbReference type="PROSITE-ProRule" id="PRU00169"/>
    </source>
</evidence>
<accession>A0A919WGU9</accession>
<evidence type="ECO:0000313" key="8">
    <source>
        <dbReference type="Proteomes" id="UP000682111"/>
    </source>
</evidence>
<feature type="domain" description="HTH araC/xylS-type" evidence="5">
    <location>
        <begin position="237"/>
        <end position="335"/>
    </location>
</feature>
<protein>
    <submittedName>
        <fullName evidence="7">Uncharacterized protein</fullName>
    </submittedName>
</protein>
<dbReference type="PANTHER" id="PTHR43280:SF10">
    <property type="entry name" value="REGULATORY PROTEIN POCR"/>
    <property type="match status" value="1"/>
</dbReference>
<reference evidence="7" key="1">
    <citation type="submission" date="2021-03" db="EMBL/GenBank/DDBJ databases">
        <title>Antimicrobial resistance genes in bacteria isolated from Japanese honey, and their potential for conferring macrolide and lincosamide resistance in the American foulbrood pathogen Paenibacillus larvae.</title>
        <authorList>
            <person name="Okamoto M."/>
            <person name="Kumagai M."/>
            <person name="Kanamori H."/>
            <person name="Takamatsu D."/>
        </authorList>
    </citation>
    <scope>NUCLEOTIDE SEQUENCE</scope>
    <source>
        <strain evidence="7">J27TS8</strain>
    </source>
</reference>